<evidence type="ECO:0000256" key="4">
    <source>
        <dbReference type="ARBA" id="ARBA00022448"/>
    </source>
</evidence>
<evidence type="ECO:0000256" key="6">
    <source>
        <dbReference type="ARBA" id="ARBA00022692"/>
    </source>
</evidence>
<feature type="domain" description="Trimeric autotransporter adhesin YadA-like head" evidence="12">
    <location>
        <begin position="284"/>
        <end position="308"/>
    </location>
</feature>
<dbReference type="GO" id="GO:0015031">
    <property type="term" value="P:protein transport"/>
    <property type="evidence" value="ECO:0007669"/>
    <property type="project" value="UniProtKB-KW"/>
</dbReference>
<evidence type="ECO:0000256" key="5">
    <source>
        <dbReference type="ARBA" id="ARBA00022452"/>
    </source>
</evidence>
<dbReference type="Gene3D" id="3.30.1300.30">
    <property type="entry name" value="GSPII I/J protein-like"/>
    <property type="match status" value="1"/>
</dbReference>
<dbReference type="InterPro" id="IPR024973">
    <property type="entry name" value="ESPR"/>
</dbReference>
<feature type="domain" description="Trimeric autotransporter adhesin YadA-like stalk" evidence="13">
    <location>
        <begin position="899"/>
        <end position="936"/>
    </location>
</feature>
<evidence type="ECO:0000256" key="8">
    <source>
        <dbReference type="ARBA" id="ARBA00022927"/>
    </source>
</evidence>
<evidence type="ECO:0000256" key="1">
    <source>
        <dbReference type="ARBA" id="ARBA00004241"/>
    </source>
</evidence>
<name>N8ZDZ6_9GAMM</name>
<keyword evidence="8" id="KW-0653">Protein transport</keyword>
<feature type="domain" description="Trimeric autotransporter adhesin YadA-like stalk" evidence="13">
    <location>
        <begin position="1449"/>
        <end position="1484"/>
    </location>
</feature>
<dbReference type="Gene3D" id="2.20.70.140">
    <property type="match status" value="2"/>
</dbReference>
<dbReference type="SUPFAM" id="SSF54523">
    <property type="entry name" value="Pili subunits"/>
    <property type="match status" value="1"/>
</dbReference>
<gene>
    <name evidence="15" type="ORF">F960_04313</name>
</gene>
<feature type="domain" description="Trimeric autotransporter adhesin YadA-like stalk" evidence="13">
    <location>
        <begin position="1301"/>
        <end position="1340"/>
    </location>
</feature>
<evidence type="ECO:0000259" key="13">
    <source>
        <dbReference type="Pfam" id="PF05662"/>
    </source>
</evidence>
<dbReference type="PATRIC" id="fig|1120926.3.peg.4202"/>
<dbReference type="InterPro" id="IPR008635">
    <property type="entry name" value="Coiled_stalk_dom"/>
</dbReference>
<dbReference type="Pfam" id="PF05662">
    <property type="entry name" value="YadA_stalk"/>
    <property type="match status" value="8"/>
</dbReference>
<comment type="subcellular location">
    <subcellularLocation>
        <location evidence="2">Cell outer membrane</location>
    </subcellularLocation>
    <subcellularLocation>
        <location evidence="1">Cell surface</location>
    </subcellularLocation>
</comment>
<protein>
    <recommendedName>
        <fullName evidence="17">Trimeric autotransporter adhesin YadA-like C-terminal membrane anchor domain-containing protein</fullName>
    </recommendedName>
</protein>
<dbReference type="Proteomes" id="UP000013117">
    <property type="component" value="Unassembled WGS sequence"/>
</dbReference>
<dbReference type="SUPFAM" id="SSF101967">
    <property type="entry name" value="Adhesin YadA, collagen-binding domain"/>
    <property type="match status" value="4"/>
</dbReference>
<keyword evidence="7" id="KW-0732">Signal</keyword>
<comment type="caution">
    <text evidence="15">The sequence shown here is derived from an EMBL/GenBank/DDBJ whole genome shotgun (WGS) entry which is preliminary data.</text>
</comment>
<feature type="domain" description="Trimeric autotransporter adhesin YadA-like C-terminal membrane anchor" evidence="11">
    <location>
        <begin position="1566"/>
        <end position="1621"/>
    </location>
</feature>
<keyword evidence="16" id="KW-1185">Reference proteome</keyword>
<feature type="domain" description="Trimeric autotransporter adhesin YadA-like head" evidence="12">
    <location>
        <begin position="108"/>
        <end position="133"/>
    </location>
</feature>
<dbReference type="InterPro" id="IPR008640">
    <property type="entry name" value="Adhesin_Head_dom"/>
</dbReference>
<feature type="domain" description="Trimeric autotransporter adhesin YadA-like head" evidence="12">
    <location>
        <begin position="247"/>
        <end position="273"/>
    </location>
</feature>
<evidence type="ECO:0000259" key="12">
    <source>
        <dbReference type="Pfam" id="PF05658"/>
    </source>
</evidence>
<evidence type="ECO:0000256" key="9">
    <source>
        <dbReference type="ARBA" id="ARBA00023136"/>
    </source>
</evidence>
<evidence type="ECO:0000256" key="3">
    <source>
        <dbReference type="ARBA" id="ARBA00005848"/>
    </source>
</evidence>
<dbReference type="HOGENOM" id="CLU_245005_0_0_6"/>
<feature type="domain" description="Trimeric autotransporter adhesin YadA-like stalk" evidence="13">
    <location>
        <begin position="572"/>
        <end position="607"/>
    </location>
</feature>
<keyword evidence="10" id="KW-0998">Cell outer membrane</keyword>
<evidence type="ECO:0000256" key="7">
    <source>
        <dbReference type="ARBA" id="ARBA00022729"/>
    </source>
</evidence>
<dbReference type="Pfam" id="PF13018">
    <property type="entry name" value="ESPR"/>
    <property type="match status" value="1"/>
</dbReference>
<dbReference type="Pfam" id="PF03895">
    <property type="entry name" value="YadA_anchor"/>
    <property type="match status" value="1"/>
</dbReference>
<feature type="domain" description="ESPR" evidence="14">
    <location>
        <begin position="1"/>
        <end position="47"/>
    </location>
</feature>
<dbReference type="InterPro" id="IPR011049">
    <property type="entry name" value="Serralysin-like_metalloprot_C"/>
</dbReference>
<evidence type="ECO:0000259" key="14">
    <source>
        <dbReference type="Pfam" id="PF13018"/>
    </source>
</evidence>
<comment type="similarity">
    <text evidence="3">Belongs to the autotransporter-2 (AT-2) (TC 1.B.40) family.</text>
</comment>
<evidence type="ECO:0000256" key="2">
    <source>
        <dbReference type="ARBA" id="ARBA00004442"/>
    </source>
</evidence>
<evidence type="ECO:0000259" key="11">
    <source>
        <dbReference type="Pfam" id="PF03895"/>
    </source>
</evidence>
<dbReference type="OrthoDB" id="1631723at2"/>
<feature type="domain" description="Trimeric autotransporter adhesin YadA-like head" evidence="12">
    <location>
        <begin position="143"/>
        <end position="168"/>
    </location>
</feature>
<dbReference type="InterPro" id="IPR005594">
    <property type="entry name" value="YadA_C"/>
</dbReference>
<feature type="domain" description="Trimeric autotransporter adhesin YadA-like head" evidence="12">
    <location>
        <begin position="221"/>
        <end position="244"/>
    </location>
</feature>
<dbReference type="CDD" id="cd12820">
    <property type="entry name" value="LbR_YadA-like"/>
    <property type="match status" value="2"/>
</dbReference>
<organism evidence="15 16">
    <name type="scientific">Acinetobacter gerneri DSM 14967 = CIP 107464 = MTCC 9824</name>
    <dbReference type="NCBI Taxonomy" id="1120926"/>
    <lineage>
        <taxon>Bacteria</taxon>
        <taxon>Pseudomonadati</taxon>
        <taxon>Pseudomonadota</taxon>
        <taxon>Gammaproteobacteria</taxon>
        <taxon>Moraxellales</taxon>
        <taxon>Moraxellaceae</taxon>
        <taxon>Acinetobacter</taxon>
    </lineage>
</organism>
<evidence type="ECO:0000313" key="15">
    <source>
        <dbReference type="EMBL" id="ENV31944.1"/>
    </source>
</evidence>
<dbReference type="InterPro" id="IPR045584">
    <property type="entry name" value="Pilin-like"/>
</dbReference>
<dbReference type="Gene3D" id="2.150.10.10">
    <property type="entry name" value="Serralysin-like metalloprotease, C-terminal"/>
    <property type="match status" value="5"/>
</dbReference>
<proteinExistence type="inferred from homology"/>
<feature type="domain" description="Trimeric autotransporter adhesin YadA-like stalk" evidence="13">
    <location>
        <begin position="1095"/>
        <end position="1122"/>
    </location>
</feature>
<dbReference type="STRING" id="202952.GCA_000747725_00722"/>
<keyword evidence="5" id="KW-1134">Transmembrane beta strand</keyword>
<dbReference type="Gene3D" id="6.10.250.2040">
    <property type="match status" value="1"/>
</dbReference>
<reference evidence="15 16" key="1">
    <citation type="submission" date="2013-02" db="EMBL/GenBank/DDBJ databases">
        <title>The Genome Sequence of Acinetobacter gerneri CIP 107464.</title>
        <authorList>
            <consortium name="The Broad Institute Genome Sequencing Platform"/>
            <consortium name="The Broad Institute Genome Sequencing Center for Infectious Disease"/>
            <person name="Cerqueira G."/>
            <person name="Feldgarden M."/>
            <person name="Courvalin P."/>
            <person name="Perichon B."/>
            <person name="Grillot-Courvalin C."/>
            <person name="Clermont D."/>
            <person name="Rocha E."/>
            <person name="Yoon E.-J."/>
            <person name="Nemec A."/>
            <person name="Walker B."/>
            <person name="Young S.K."/>
            <person name="Zeng Q."/>
            <person name="Gargeya S."/>
            <person name="Fitzgerald M."/>
            <person name="Haas B."/>
            <person name="Abouelleil A."/>
            <person name="Alvarado L."/>
            <person name="Arachchi H.M."/>
            <person name="Berlin A.M."/>
            <person name="Chapman S.B."/>
            <person name="Dewar J."/>
            <person name="Goldberg J."/>
            <person name="Griggs A."/>
            <person name="Gujja S."/>
            <person name="Hansen M."/>
            <person name="Howarth C."/>
            <person name="Imamovic A."/>
            <person name="Larimer J."/>
            <person name="McCowan C."/>
            <person name="Murphy C."/>
            <person name="Neiman D."/>
            <person name="Pearson M."/>
            <person name="Priest M."/>
            <person name="Roberts A."/>
            <person name="Saif S."/>
            <person name="Shea T."/>
            <person name="Sisk P."/>
            <person name="Sykes S."/>
            <person name="Wortman J."/>
            <person name="Nusbaum C."/>
            <person name="Birren B."/>
        </authorList>
    </citation>
    <scope>NUCLEOTIDE SEQUENCE [LARGE SCALE GENOMIC DNA]</scope>
    <source>
        <strain evidence="15 16">CIP 107464</strain>
    </source>
</reference>
<dbReference type="EMBL" id="APPN01000083">
    <property type="protein sequence ID" value="ENV31944.1"/>
    <property type="molecule type" value="Genomic_DNA"/>
</dbReference>
<keyword evidence="4" id="KW-0813">Transport</keyword>
<feature type="domain" description="Trimeric autotransporter adhesin YadA-like stalk" evidence="13">
    <location>
        <begin position="349"/>
        <end position="388"/>
    </location>
</feature>
<sequence>MNKIYKVIWNATLGTWVAVSEIAKGKTKSSNTTLAVGSVALTLMVTFSPTVDAAWTSGNAVASGSGAIGLSSSDAYAANVSGTYAIGIGNAVVASGNSAVAMGSGANASGTGALALGNDSRATAANATAVGAGNNDGVNYASATATGASAFGYNSKASGVNSLSLGSGTAAQSGYSTAIGYGSVANSQGASNQAALAIGSSATANSTGGAIAVGVSSNSLGINTVAIGTQSRATKDKAISIGSDTNASELYSVALGSGAQAQAQSSIAIGGNSSYGGLAGRTSATAIGAVALGAGAQSTIANSVALGATSITSASVDGTNQVINGKSYTATGAADASVISVGTSSLKRQIQNVAAGQITATSTDAINGSQLYNTNQELANVAANTAAALGGGATANTAAGGITAPTYAVLTDPNTGATTNVNNVGAAITSLNAAIQKPITFTGDTGTTSNKLNSSFAIVGDTNIATAVTAGQVKVQLKPNISLTSVTTTDGAGNSTVMNATGTKITDASGNTNTSTSTTNVLKQGTNTLTTSATGTTVTNGTNTTTLNASGVSITNGPSMTTSGVNAGNKVISNVLAGSALTDAVNVSQLNAVKANADNLGTTTATALGGGASYNSATGALTAPTYSVVSNPNGVASNVTGVAAALNSLNTAVTTPLYFKDAASGTSSNKLGSTFAIVGDTNITTAVTANQAQIKLNPDITLKSVTTTDGAGNSSVLNSTGLVVSNAEGSTTVSADGISIANGPSLNANGLDLADAPNGITNLANGVVSATSKDGINGSQLWEAQSNLATLLGGKSQISNSDGTVTTSDIGGTGKDNINDAVQYVKNQAFNPLTFTGDSGSSTNQLGSTLAITGDSNITTAASQGKVAVSLNKAITVDSINAGGVTVDNKGINANGQTITGVKDGAAASDAVNKGQLDAANAGGQAATDALGNSLAQNLGGSSTYKDGVVTAPNYQITNLDGSNSTAATVGDAISSLNTAVTTPLNFSGDKGTGSSNKLGSTLAVVGDSNITTTATQDQIAVTLNKDLTIDSITAGNSKLDNSGLTVKNGNNTALYGADGINLNNGAVTVNKDGLTIAGGPSVTSAGINAGNKTISNVADAVNANDAVNKAQLDAASKAQDGKSATLGESTATALGGGSKYDSATGSITAPSYNLTNLDGSQTTASSVGDAISSLNAAVTTPLTFTGDKGTGSSNKLGTNLAIIGDQNISTTATQGQLQASLNSDLKGLTSVQTVDKNDPNKVSTLTASGTQVTDGTNSTNYGANGVNINNGAVMLNNNGLTIAGGPSVTKSGINAGGQTISNVGNAVNATDAINKGQLDNAIAGVTKDLGNLNETAVQYDKNADGSTDKNNITLAGGTDGTGIHNVADGKVEAGSKDAVNGSQLAGVRDDLQGQITQNSNDITNIKNELNNGSVGLVQQADKDATVTVAKGTGGNKVDVSGTAGDRVITGVANGAVTSGSKDAVNGSQLNATNQAVVQYLGGGAGYDNITGSFTAPTYNVSDKSYNNVGDAVTALDNADKALNSKIDNVSSRLEDAFRSTNSRIDSVEKKANAGIAAALSLESAPYVPGKYTYAAGAAYHGGESAVGVTLRKTADSGKWSLTGGAATDSQGSPSFRIGVSGVID</sequence>
<evidence type="ECO:0008006" key="17">
    <source>
        <dbReference type="Google" id="ProtNLM"/>
    </source>
</evidence>
<feature type="domain" description="Trimeric autotransporter adhesin YadA-like stalk" evidence="13">
    <location>
        <begin position="1364"/>
        <end position="1406"/>
    </location>
</feature>
<dbReference type="Gene3D" id="1.20.5.170">
    <property type="match status" value="4"/>
</dbReference>
<feature type="domain" description="Trimeric autotransporter adhesin YadA-like stalk" evidence="13">
    <location>
        <begin position="760"/>
        <end position="801"/>
    </location>
</feature>
<keyword evidence="9" id="KW-0472">Membrane</keyword>
<dbReference type="Pfam" id="PF05658">
    <property type="entry name" value="YadA_head"/>
    <property type="match status" value="5"/>
</dbReference>
<evidence type="ECO:0000256" key="10">
    <source>
        <dbReference type="ARBA" id="ARBA00023237"/>
    </source>
</evidence>
<keyword evidence="6" id="KW-0812">Transmembrane</keyword>
<dbReference type="GO" id="GO:0009279">
    <property type="term" value="C:cell outer membrane"/>
    <property type="evidence" value="ECO:0007669"/>
    <property type="project" value="UniProtKB-SubCell"/>
</dbReference>
<accession>N8ZDZ6</accession>
<dbReference type="GO" id="GO:0009986">
    <property type="term" value="C:cell surface"/>
    <property type="evidence" value="ECO:0007669"/>
    <property type="project" value="UniProtKB-SubCell"/>
</dbReference>
<evidence type="ECO:0000313" key="16">
    <source>
        <dbReference type="Proteomes" id="UP000013117"/>
    </source>
</evidence>